<dbReference type="PANTHER" id="PTHR33121">
    <property type="entry name" value="CYCLIC DI-GMP PHOSPHODIESTERASE PDEF"/>
    <property type="match status" value="1"/>
</dbReference>
<dbReference type="EMBL" id="JBHUMY010000032">
    <property type="protein sequence ID" value="MFD2662792.1"/>
    <property type="molecule type" value="Genomic_DNA"/>
</dbReference>
<dbReference type="InterPro" id="IPR050706">
    <property type="entry name" value="Cyclic-di-GMP_PDE-like"/>
</dbReference>
<evidence type="ECO:0000313" key="3">
    <source>
        <dbReference type="Proteomes" id="UP001597493"/>
    </source>
</evidence>
<evidence type="ECO:0000313" key="2">
    <source>
        <dbReference type="EMBL" id="MFD2662792.1"/>
    </source>
</evidence>
<accession>A0ABW5R2S9</accession>
<organism evidence="2 3">
    <name type="scientific">Paenibacillus thailandensis</name>
    <dbReference type="NCBI Taxonomy" id="393250"/>
    <lineage>
        <taxon>Bacteria</taxon>
        <taxon>Bacillati</taxon>
        <taxon>Bacillota</taxon>
        <taxon>Bacilli</taxon>
        <taxon>Bacillales</taxon>
        <taxon>Paenibacillaceae</taxon>
        <taxon>Paenibacillus</taxon>
    </lineage>
</organism>
<dbReference type="InterPro" id="IPR035919">
    <property type="entry name" value="EAL_sf"/>
</dbReference>
<protein>
    <submittedName>
        <fullName evidence="2">EAL domain-containing protein</fullName>
    </submittedName>
</protein>
<keyword evidence="3" id="KW-1185">Reference proteome</keyword>
<feature type="domain" description="EAL" evidence="1">
    <location>
        <begin position="159"/>
        <end position="404"/>
    </location>
</feature>
<gene>
    <name evidence="2" type="ORF">ACFSW5_21285</name>
</gene>
<dbReference type="SUPFAM" id="SSF141868">
    <property type="entry name" value="EAL domain-like"/>
    <property type="match status" value="1"/>
</dbReference>
<sequence>MEHLCRFGSQVEKRIGEHRGVLYFAWHRKSHSHNGNLQAWTEKWRVYADGAIGSNPLLTEINARREWIHNDLFLFLSFPADGKEHAEQQLLEHAYAWRSEWSGGFAATAGIEGEEPVGMILHAGAAVIESDGDDPIEEAVFKAVKKAIVQGDTPCALERSLKRKTLERFINEKSIYPVYQPIRSLNRDAVFGYEALTRCPDNDWFKGPLELFAFAEADGFGYALDRLAREKAIGVGNGLNSDQKLFINLMTQAVEDSGFTPGRTRTLLESYGLQPSNVVFEITERSSINDFAAVKKALGYYRSQGYQIAIDDVGAGYSSLQSIVELRPDFIKVDRSIIRHIDTDEMKEHTLYTLQQLADKMGISVIAEGIEREEELLKVSRMGIPYGQGYLLGRPSAMTVDRSI</sequence>
<comment type="caution">
    <text evidence="2">The sequence shown here is derived from an EMBL/GenBank/DDBJ whole genome shotgun (WGS) entry which is preliminary data.</text>
</comment>
<dbReference type="SMART" id="SM00052">
    <property type="entry name" value="EAL"/>
    <property type="match status" value="1"/>
</dbReference>
<evidence type="ECO:0000259" key="1">
    <source>
        <dbReference type="PROSITE" id="PS50883"/>
    </source>
</evidence>
<dbReference type="Pfam" id="PF00563">
    <property type="entry name" value="EAL"/>
    <property type="match status" value="1"/>
</dbReference>
<dbReference type="RefSeq" id="WP_379277631.1">
    <property type="nucleotide sequence ID" value="NZ_JBHUGT010000035.1"/>
</dbReference>
<dbReference type="Proteomes" id="UP001597493">
    <property type="component" value="Unassembled WGS sequence"/>
</dbReference>
<dbReference type="Gene3D" id="3.20.20.450">
    <property type="entry name" value="EAL domain"/>
    <property type="match status" value="1"/>
</dbReference>
<dbReference type="PANTHER" id="PTHR33121:SF76">
    <property type="entry name" value="SIGNALING PROTEIN"/>
    <property type="match status" value="1"/>
</dbReference>
<reference evidence="3" key="1">
    <citation type="journal article" date="2019" name="Int. J. Syst. Evol. Microbiol.">
        <title>The Global Catalogue of Microorganisms (GCM) 10K type strain sequencing project: providing services to taxonomists for standard genome sequencing and annotation.</title>
        <authorList>
            <consortium name="The Broad Institute Genomics Platform"/>
            <consortium name="The Broad Institute Genome Sequencing Center for Infectious Disease"/>
            <person name="Wu L."/>
            <person name="Ma J."/>
        </authorList>
    </citation>
    <scope>NUCLEOTIDE SEQUENCE [LARGE SCALE GENOMIC DNA]</scope>
    <source>
        <strain evidence="3">TISTR 1827</strain>
    </source>
</reference>
<dbReference type="PROSITE" id="PS50883">
    <property type="entry name" value="EAL"/>
    <property type="match status" value="1"/>
</dbReference>
<dbReference type="InterPro" id="IPR001633">
    <property type="entry name" value="EAL_dom"/>
</dbReference>
<name>A0ABW5R2S9_9BACL</name>
<proteinExistence type="predicted"/>
<dbReference type="CDD" id="cd01948">
    <property type="entry name" value="EAL"/>
    <property type="match status" value="1"/>
</dbReference>